<evidence type="ECO:0000256" key="2">
    <source>
        <dbReference type="ARBA" id="ARBA00022670"/>
    </source>
</evidence>
<name>A0A5B8UTJ0_9SPHI</name>
<proteinExistence type="inferred from homology"/>
<dbReference type="KEGG" id="mgin:FRZ54_03980"/>
<dbReference type="PROSITE" id="PS50106">
    <property type="entry name" value="PDZ"/>
    <property type="match status" value="1"/>
</dbReference>
<organism evidence="10 11">
    <name type="scientific">Mucilaginibacter ginsenosidivorans</name>
    <dbReference type="NCBI Taxonomy" id="398053"/>
    <lineage>
        <taxon>Bacteria</taxon>
        <taxon>Pseudomonadati</taxon>
        <taxon>Bacteroidota</taxon>
        <taxon>Sphingobacteriia</taxon>
        <taxon>Sphingobacteriales</taxon>
        <taxon>Sphingobacteriaceae</taxon>
        <taxon>Mucilaginibacter</taxon>
    </lineage>
</organism>
<evidence type="ECO:0000256" key="3">
    <source>
        <dbReference type="ARBA" id="ARBA00022729"/>
    </source>
</evidence>
<dbReference type="InterPro" id="IPR025926">
    <property type="entry name" value="PDZ-like_dom"/>
</dbReference>
<evidence type="ECO:0000256" key="8">
    <source>
        <dbReference type="PIRSR" id="PIRSR611782-2"/>
    </source>
</evidence>
<dbReference type="InterPro" id="IPR009003">
    <property type="entry name" value="Peptidase_S1_PA"/>
</dbReference>
<dbReference type="InterPro" id="IPR036034">
    <property type="entry name" value="PDZ_sf"/>
</dbReference>
<dbReference type="GO" id="GO:0004252">
    <property type="term" value="F:serine-type endopeptidase activity"/>
    <property type="evidence" value="ECO:0007669"/>
    <property type="project" value="InterPro"/>
</dbReference>
<feature type="active site" description="Charge relay system" evidence="7">
    <location>
        <position position="132"/>
    </location>
</feature>
<dbReference type="AlphaFoldDB" id="A0A5B8UTJ0"/>
<dbReference type="PRINTS" id="PR00834">
    <property type="entry name" value="PROTEASES2C"/>
</dbReference>
<sequence>MNNTMKKFGLTVLTAFLGGALALGTYKVVEHQYSSNMSLEDKQKVYFANNPLPPANLSSAGEVDLTVAAAEVTPAVVYIRTTYTNQDNSGQDQMQQLFGDMFGQRAVPQGPQMASGSGVIISPDGYIVTNNHVVEKASKVEVVTNDHRHFTAKVVGTDPNTDLALIKISADNLPIVKFGNSDAVKVGEWVLAVGNPFRLTSTVTAGIVSAKGRGIGIIGSENREQDQMTPFGRMRGQRQSGKQLNTGIESFIQTDAAINPGNSGGALVNANGELIGINSAIASQTGSYEGYGFAIPINLAKKVLGDIEKYGAVKRGYLGVSFKELDEDAANALHIDKNVGLYIDDVAANSGAAQAGLQHGDIITKVNGKTVYESSDLQEPVARLQPGDKINLTVLHDGSERNVSVTLKADAGNLASRTVMNKSAEEMYNKLGASFKPLSADQKAKYHVNSGVVVTQVRPGLLFDDTQIPVGSIITSINKQPVNNSDDISKALANSKKGTLLISGYYPDGGSFNNMFQQGDPGDDQ</sequence>
<evidence type="ECO:0000259" key="9">
    <source>
        <dbReference type="PROSITE" id="PS50106"/>
    </source>
</evidence>
<dbReference type="InterPro" id="IPR001478">
    <property type="entry name" value="PDZ"/>
</dbReference>
<dbReference type="InterPro" id="IPR010221">
    <property type="entry name" value="VCBS_dom"/>
</dbReference>
<dbReference type="SUPFAM" id="SSF50156">
    <property type="entry name" value="PDZ domain-like"/>
    <property type="match status" value="2"/>
</dbReference>
<feature type="binding site" evidence="8">
    <location>
        <begin position="261"/>
        <end position="263"/>
    </location>
    <ligand>
        <name>substrate</name>
    </ligand>
</feature>
<evidence type="ECO:0000256" key="6">
    <source>
        <dbReference type="ARBA" id="ARBA00022825"/>
    </source>
</evidence>
<accession>A0A5B8UTJ0</accession>
<evidence type="ECO:0000256" key="7">
    <source>
        <dbReference type="PIRSR" id="PIRSR611782-1"/>
    </source>
</evidence>
<evidence type="ECO:0000256" key="5">
    <source>
        <dbReference type="ARBA" id="ARBA00022801"/>
    </source>
</evidence>
<keyword evidence="3" id="KW-0732">Signal</keyword>
<keyword evidence="2" id="KW-0645">Protease</keyword>
<dbReference type="Gene3D" id="2.40.10.10">
    <property type="entry name" value="Trypsin-like serine proteases"/>
    <property type="match status" value="2"/>
</dbReference>
<gene>
    <name evidence="10" type="ORF">FRZ54_03980</name>
</gene>
<dbReference type="Pfam" id="PF12812">
    <property type="entry name" value="PDZ_1"/>
    <property type="match status" value="1"/>
</dbReference>
<dbReference type="InterPro" id="IPR043504">
    <property type="entry name" value="Peptidase_S1_PA_chymotrypsin"/>
</dbReference>
<dbReference type="Proteomes" id="UP000321479">
    <property type="component" value="Chromosome"/>
</dbReference>
<dbReference type="SUPFAM" id="SSF50494">
    <property type="entry name" value="Trypsin-like serine proteases"/>
    <property type="match status" value="1"/>
</dbReference>
<dbReference type="SMART" id="SM00228">
    <property type="entry name" value="PDZ"/>
    <property type="match status" value="2"/>
</dbReference>
<feature type="binding site" evidence="8">
    <location>
        <position position="132"/>
    </location>
    <ligand>
        <name>substrate</name>
    </ligand>
</feature>
<keyword evidence="4" id="KW-0677">Repeat</keyword>
<dbReference type="Gene3D" id="2.30.42.10">
    <property type="match status" value="2"/>
</dbReference>
<comment type="similarity">
    <text evidence="1">Belongs to the peptidase S1C family.</text>
</comment>
<keyword evidence="6" id="KW-0720">Serine protease</keyword>
<keyword evidence="11" id="KW-1185">Reference proteome</keyword>
<dbReference type="Pfam" id="PF13180">
    <property type="entry name" value="PDZ_2"/>
    <property type="match status" value="1"/>
</dbReference>
<dbReference type="PANTHER" id="PTHR22939:SF129">
    <property type="entry name" value="SERINE PROTEASE HTRA2, MITOCHONDRIAL"/>
    <property type="match status" value="1"/>
</dbReference>
<dbReference type="InterPro" id="IPR001940">
    <property type="entry name" value="Peptidase_S1C"/>
</dbReference>
<dbReference type="EMBL" id="CP042436">
    <property type="protein sequence ID" value="QEC61776.1"/>
    <property type="molecule type" value="Genomic_DNA"/>
</dbReference>
<dbReference type="Pfam" id="PF13365">
    <property type="entry name" value="Trypsin_2"/>
    <property type="match status" value="1"/>
</dbReference>
<evidence type="ECO:0000313" key="10">
    <source>
        <dbReference type="EMBL" id="QEC61776.1"/>
    </source>
</evidence>
<dbReference type="OrthoDB" id="9758917at2"/>
<evidence type="ECO:0000256" key="4">
    <source>
        <dbReference type="ARBA" id="ARBA00022737"/>
    </source>
</evidence>
<keyword evidence="5" id="KW-0378">Hydrolase</keyword>
<dbReference type="PANTHER" id="PTHR22939">
    <property type="entry name" value="SERINE PROTEASE FAMILY S1C HTRA-RELATED"/>
    <property type="match status" value="1"/>
</dbReference>
<evidence type="ECO:0000256" key="1">
    <source>
        <dbReference type="ARBA" id="ARBA00010541"/>
    </source>
</evidence>
<feature type="domain" description="PDZ" evidence="9">
    <location>
        <begin position="296"/>
        <end position="385"/>
    </location>
</feature>
<reference evidence="10 11" key="1">
    <citation type="journal article" date="2017" name="Curr. Microbiol.">
        <title>Mucilaginibacter ginsenosidivorans sp. nov., Isolated from Soil of Ginseng Field.</title>
        <authorList>
            <person name="Kim M.M."/>
            <person name="Siddiqi M.Z."/>
            <person name="Im W.T."/>
        </authorList>
    </citation>
    <scope>NUCLEOTIDE SEQUENCE [LARGE SCALE GENOMIC DNA]</scope>
    <source>
        <strain evidence="10 11">Gsoil 3017</strain>
    </source>
</reference>
<dbReference type="GO" id="GO:0006508">
    <property type="term" value="P:proteolysis"/>
    <property type="evidence" value="ECO:0007669"/>
    <property type="project" value="UniProtKB-KW"/>
</dbReference>
<feature type="active site" description="Charge relay system" evidence="7">
    <location>
        <position position="263"/>
    </location>
</feature>
<feature type="active site" description="Charge relay system" evidence="7">
    <location>
        <position position="162"/>
    </location>
</feature>
<dbReference type="NCBIfam" id="TIGR02037">
    <property type="entry name" value="degP_htrA_DO"/>
    <property type="match status" value="1"/>
</dbReference>
<dbReference type="NCBIfam" id="TIGR01965">
    <property type="entry name" value="VCBS_repeat"/>
    <property type="match status" value="1"/>
</dbReference>
<protein>
    <submittedName>
        <fullName evidence="10">Do family serine endopeptidase</fullName>
    </submittedName>
</protein>
<dbReference type="InterPro" id="IPR011782">
    <property type="entry name" value="Pept_S1C_Do"/>
</dbReference>
<feature type="binding site" evidence="8">
    <location>
        <position position="162"/>
    </location>
    <ligand>
        <name>substrate</name>
    </ligand>
</feature>
<evidence type="ECO:0000313" key="11">
    <source>
        <dbReference type="Proteomes" id="UP000321479"/>
    </source>
</evidence>